<feature type="signal peptide" evidence="2">
    <location>
        <begin position="1"/>
        <end position="22"/>
    </location>
</feature>
<dbReference type="InterPro" id="IPR021958">
    <property type="entry name" value="DUF3575"/>
</dbReference>
<dbReference type="Proteomes" id="UP000285650">
    <property type="component" value="Unassembled WGS sequence"/>
</dbReference>
<sequence>MNMRKFILMQLLCLTGIWGQSAQTSAAMSASATRTDSLYTFRFVQGKDAFYVPWRENGTQLGQLTDLLQSHREAVVNGSIPVVVNGYCTGQASRQENLHMAAVHSNRVKSELIVRTDITEDCFKTTNHAAEYNGLRNVVTVTLRIPVAEGDLRTERDFSSVNDTDSADSGNKRKPETSVQPAAPAQSEKRTQTEASTQPKVSVSSAPSADEKSLAPFSFRLNLLRWATLTPDLGIEYRPCTRLGILLNATWTSWSWQHKSRRYALWNLSPQIRYYLGTEHRGYLGLLYQTGDFNYKLSDTGRQGNYHGIGLTGGYLWMLTPHWGIDFHLAAGYTHAEYNKYTLTDGIRVHHPDGRTKNYWGINSTGLTLVWKIGGNK</sequence>
<dbReference type="SUPFAM" id="SSF103515">
    <property type="entry name" value="Autotransporter"/>
    <property type="match status" value="1"/>
</dbReference>
<evidence type="ECO:0000313" key="4">
    <source>
        <dbReference type="Proteomes" id="UP000285650"/>
    </source>
</evidence>
<accession>A0A414LB83</accession>
<dbReference type="EMBL" id="QSKV01000006">
    <property type="protein sequence ID" value="RHE92042.1"/>
    <property type="molecule type" value="Genomic_DNA"/>
</dbReference>
<name>A0A414LB83_9BACE</name>
<feature type="region of interest" description="Disordered" evidence="1">
    <location>
        <begin position="156"/>
        <end position="207"/>
    </location>
</feature>
<organism evidence="3 4">
    <name type="scientific">Bacteroides intestinalis</name>
    <dbReference type="NCBI Taxonomy" id="329854"/>
    <lineage>
        <taxon>Bacteria</taxon>
        <taxon>Pseudomonadati</taxon>
        <taxon>Bacteroidota</taxon>
        <taxon>Bacteroidia</taxon>
        <taxon>Bacteroidales</taxon>
        <taxon>Bacteroidaceae</taxon>
        <taxon>Bacteroides</taxon>
    </lineage>
</organism>
<feature type="compositionally biased region" description="Polar residues" evidence="1">
    <location>
        <begin position="159"/>
        <end position="169"/>
    </location>
</feature>
<proteinExistence type="predicted"/>
<evidence type="ECO:0000313" key="3">
    <source>
        <dbReference type="EMBL" id="RHE92042.1"/>
    </source>
</evidence>
<feature type="chain" id="PRO_5019004012" evidence="2">
    <location>
        <begin position="23"/>
        <end position="377"/>
    </location>
</feature>
<dbReference type="Pfam" id="PF12099">
    <property type="entry name" value="DUF3575"/>
    <property type="match status" value="1"/>
</dbReference>
<dbReference type="InterPro" id="IPR036709">
    <property type="entry name" value="Autotransporte_beta_dom_sf"/>
</dbReference>
<dbReference type="AlphaFoldDB" id="A0A414LB83"/>
<keyword evidence="2" id="KW-0732">Signal</keyword>
<reference evidence="3 4" key="1">
    <citation type="submission" date="2018-08" db="EMBL/GenBank/DDBJ databases">
        <title>A genome reference for cultivated species of the human gut microbiota.</title>
        <authorList>
            <person name="Zou Y."/>
            <person name="Xue W."/>
            <person name="Luo G."/>
        </authorList>
    </citation>
    <scope>NUCLEOTIDE SEQUENCE [LARGE SCALE GENOMIC DNA]</scope>
    <source>
        <strain evidence="3 4">AM27-17</strain>
    </source>
</reference>
<gene>
    <name evidence="3" type="ORF">DW712_10765</name>
</gene>
<evidence type="ECO:0000256" key="1">
    <source>
        <dbReference type="SAM" id="MobiDB-lite"/>
    </source>
</evidence>
<feature type="compositionally biased region" description="Polar residues" evidence="1">
    <location>
        <begin position="193"/>
        <end position="207"/>
    </location>
</feature>
<protein>
    <submittedName>
        <fullName evidence="3">DUF3575 domain-containing protein</fullName>
    </submittedName>
</protein>
<comment type="caution">
    <text evidence="3">The sequence shown here is derived from an EMBL/GenBank/DDBJ whole genome shotgun (WGS) entry which is preliminary data.</text>
</comment>
<evidence type="ECO:0000256" key="2">
    <source>
        <dbReference type="SAM" id="SignalP"/>
    </source>
</evidence>